<accession>A0ABR0KI02</accession>
<keyword evidence="2" id="KW-0698">rRNA processing</keyword>
<evidence type="ECO:0000256" key="4">
    <source>
        <dbReference type="ARBA" id="ARBA00022679"/>
    </source>
</evidence>
<feature type="compositionally biased region" description="Basic and acidic residues" evidence="7">
    <location>
        <begin position="164"/>
        <end position="184"/>
    </location>
</feature>
<dbReference type="GO" id="GO:0032259">
    <property type="term" value="P:methylation"/>
    <property type="evidence" value="ECO:0007669"/>
    <property type="project" value="UniProtKB-KW"/>
</dbReference>
<evidence type="ECO:0000313" key="10">
    <source>
        <dbReference type="Proteomes" id="UP001345013"/>
    </source>
</evidence>
<dbReference type="Pfam" id="PF01728">
    <property type="entry name" value="FtsJ"/>
    <property type="match status" value="1"/>
</dbReference>
<keyword evidence="10" id="KW-1185">Reference proteome</keyword>
<sequence>MADTYKPPYQKRLLLSSSLFNLQQCCHASSNTRWVTRQKSDRFAIEAKVQNLKSRAAFKLLQINDRYRILRPGMTVIDLGFAPGSWSQVAIDLVRPGLGRVVGVDVIPVQPPKGVNGIQGDFLSLDTQERVRELLRDENAGRARKTALLSEAEPGVVQQEEASYIDRERAATSDDEGKKAETDEHRDRCIDVVLSDMSAPWEITSGLWKRSLSNPYYRMMNTSGNRFKDHAGSMDLCRSALYFAYDTLKVGGHFVCKFYQGAEDKAFEKQLKAMFHKVHREKPESSRSESKEAFFVGIKRLAKVDKNAVFDESS</sequence>
<name>A0ABR0KI02_9EURO</name>
<evidence type="ECO:0000256" key="3">
    <source>
        <dbReference type="ARBA" id="ARBA00022603"/>
    </source>
</evidence>
<dbReference type="PANTHER" id="PTHR10920:SF18">
    <property type="entry name" value="RRNA METHYLTRANSFERASE 2, MITOCHONDRIAL"/>
    <property type="match status" value="1"/>
</dbReference>
<dbReference type="PANTHER" id="PTHR10920">
    <property type="entry name" value="RIBOSOMAL RNA METHYLTRANSFERASE"/>
    <property type="match status" value="1"/>
</dbReference>
<evidence type="ECO:0000256" key="1">
    <source>
        <dbReference type="ARBA" id="ARBA00009258"/>
    </source>
</evidence>
<feature type="domain" description="Ribosomal RNA methyltransferase FtsJ" evidence="8">
    <location>
        <begin position="53"/>
        <end position="299"/>
    </location>
</feature>
<organism evidence="9 10">
    <name type="scientific">Lithohypha guttulata</name>
    <dbReference type="NCBI Taxonomy" id="1690604"/>
    <lineage>
        <taxon>Eukaryota</taxon>
        <taxon>Fungi</taxon>
        <taxon>Dikarya</taxon>
        <taxon>Ascomycota</taxon>
        <taxon>Pezizomycotina</taxon>
        <taxon>Eurotiomycetes</taxon>
        <taxon>Chaetothyriomycetidae</taxon>
        <taxon>Chaetothyriales</taxon>
        <taxon>Trichomeriaceae</taxon>
        <taxon>Lithohypha</taxon>
    </lineage>
</organism>
<gene>
    <name evidence="9" type="primary">MRM2</name>
    <name evidence="9" type="ORF">LTR24_002282</name>
</gene>
<dbReference type="EMBL" id="JAVRRG010000019">
    <property type="protein sequence ID" value="KAK5097235.1"/>
    <property type="molecule type" value="Genomic_DNA"/>
</dbReference>
<feature type="region of interest" description="Disordered" evidence="7">
    <location>
        <begin position="150"/>
        <end position="184"/>
    </location>
</feature>
<evidence type="ECO:0000256" key="7">
    <source>
        <dbReference type="SAM" id="MobiDB-lite"/>
    </source>
</evidence>
<dbReference type="SUPFAM" id="SSF53335">
    <property type="entry name" value="S-adenosyl-L-methionine-dependent methyltransferases"/>
    <property type="match status" value="1"/>
</dbReference>
<dbReference type="InterPro" id="IPR050082">
    <property type="entry name" value="RNA_methyltr_RlmE"/>
</dbReference>
<reference evidence="9 10" key="1">
    <citation type="submission" date="2023-08" db="EMBL/GenBank/DDBJ databases">
        <title>Black Yeasts Isolated from many extreme environments.</title>
        <authorList>
            <person name="Coleine C."/>
            <person name="Stajich J.E."/>
            <person name="Selbmann L."/>
        </authorList>
    </citation>
    <scope>NUCLEOTIDE SEQUENCE [LARGE SCALE GENOMIC DNA]</scope>
    <source>
        <strain evidence="9 10">CCFEE 5885</strain>
    </source>
</reference>
<keyword evidence="5" id="KW-0949">S-adenosyl-L-methionine</keyword>
<evidence type="ECO:0000256" key="5">
    <source>
        <dbReference type="ARBA" id="ARBA00022691"/>
    </source>
</evidence>
<evidence type="ECO:0000256" key="6">
    <source>
        <dbReference type="ARBA" id="ARBA00041184"/>
    </source>
</evidence>
<dbReference type="Proteomes" id="UP001345013">
    <property type="component" value="Unassembled WGS sequence"/>
</dbReference>
<dbReference type="InterPro" id="IPR015507">
    <property type="entry name" value="rRNA-MeTfrase_E"/>
</dbReference>
<keyword evidence="3 9" id="KW-0489">Methyltransferase</keyword>
<dbReference type="PIRSF" id="PIRSF005461">
    <property type="entry name" value="23S_rRNA_mtase"/>
    <property type="match status" value="1"/>
</dbReference>
<proteinExistence type="inferred from homology"/>
<dbReference type="HAMAP" id="MF_01547">
    <property type="entry name" value="RNA_methyltr_E"/>
    <property type="match status" value="1"/>
</dbReference>
<keyword evidence="4 9" id="KW-0808">Transferase</keyword>
<evidence type="ECO:0000259" key="8">
    <source>
        <dbReference type="Pfam" id="PF01728"/>
    </source>
</evidence>
<comment type="caution">
    <text evidence="9">The sequence shown here is derived from an EMBL/GenBank/DDBJ whole genome shotgun (WGS) entry which is preliminary data.</text>
</comment>
<dbReference type="InterPro" id="IPR002877">
    <property type="entry name" value="RNA_MeTrfase_FtsJ_dom"/>
</dbReference>
<dbReference type="InterPro" id="IPR029063">
    <property type="entry name" value="SAM-dependent_MTases_sf"/>
</dbReference>
<comment type="similarity">
    <text evidence="1">Belongs to the class I-like SAM-binding methyltransferase superfamily. RNA methyltransferase RlmE family.</text>
</comment>
<dbReference type="Gene3D" id="3.40.50.150">
    <property type="entry name" value="Vaccinia Virus protein VP39"/>
    <property type="match status" value="1"/>
</dbReference>
<dbReference type="GO" id="GO:0004481">
    <property type="term" value="F:methylene-fatty-acyl-phospholipid synthase activity"/>
    <property type="evidence" value="ECO:0007669"/>
    <property type="project" value="UniProtKB-EC"/>
</dbReference>
<evidence type="ECO:0000256" key="2">
    <source>
        <dbReference type="ARBA" id="ARBA00022552"/>
    </source>
</evidence>
<evidence type="ECO:0000313" key="9">
    <source>
        <dbReference type="EMBL" id="KAK5097235.1"/>
    </source>
</evidence>
<protein>
    <recommendedName>
        <fullName evidence="6">rRNA methyltransferase 2, mitochondrial</fullName>
    </recommendedName>
</protein>